<dbReference type="AlphaFoldDB" id="A0A430M2G4"/>
<gene>
    <name evidence="2" type="ORF">BHE90_003338</name>
</gene>
<comment type="caution">
    <text evidence="2">The sequence shown here is derived from an EMBL/GenBank/DDBJ whole genome shotgun (WGS) entry which is preliminary data.</text>
</comment>
<feature type="signal peptide" evidence="1">
    <location>
        <begin position="1"/>
        <end position="20"/>
    </location>
</feature>
<evidence type="ECO:0000313" key="3">
    <source>
        <dbReference type="Proteomes" id="UP000287124"/>
    </source>
</evidence>
<reference evidence="2 3" key="1">
    <citation type="submission" date="2017-06" db="EMBL/GenBank/DDBJ databases">
        <title>Comparative genomic analysis of Ambrosia Fusariam Clade fungi.</title>
        <authorList>
            <person name="Stajich J.E."/>
            <person name="Carrillo J."/>
            <person name="Kijimoto T."/>
            <person name="Eskalen A."/>
            <person name="O'Donnell K."/>
            <person name="Kasson M."/>
        </authorList>
    </citation>
    <scope>NUCLEOTIDE SEQUENCE [LARGE SCALE GENOMIC DNA]</scope>
    <source>
        <strain evidence="2 3">UCR1854</strain>
    </source>
</reference>
<feature type="chain" id="PRO_5019118532" evidence="1">
    <location>
        <begin position="21"/>
        <end position="72"/>
    </location>
</feature>
<protein>
    <submittedName>
        <fullName evidence="2">Uncharacterized protein</fullName>
    </submittedName>
</protein>
<proteinExistence type="predicted"/>
<sequence>MVPTWYIWTIICVMYRYIQGIENELDEGRRSGVSGTLNPIQEVASWYLLGVISNDEAMASMFSAHYDSALSS</sequence>
<dbReference type="Proteomes" id="UP000287124">
    <property type="component" value="Unassembled WGS sequence"/>
</dbReference>
<keyword evidence="3" id="KW-1185">Reference proteome</keyword>
<name>A0A430M2G4_9HYPO</name>
<evidence type="ECO:0000256" key="1">
    <source>
        <dbReference type="SAM" id="SignalP"/>
    </source>
</evidence>
<keyword evidence="1" id="KW-0732">Signal</keyword>
<organism evidence="2 3">
    <name type="scientific">Fusarium euwallaceae</name>
    <dbReference type="NCBI Taxonomy" id="1147111"/>
    <lineage>
        <taxon>Eukaryota</taxon>
        <taxon>Fungi</taxon>
        <taxon>Dikarya</taxon>
        <taxon>Ascomycota</taxon>
        <taxon>Pezizomycotina</taxon>
        <taxon>Sordariomycetes</taxon>
        <taxon>Hypocreomycetidae</taxon>
        <taxon>Hypocreales</taxon>
        <taxon>Nectriaceae</taxon>
        <taxon>Fusarium</taxon>
        <taxon>Fusarium solani species complex</taxon>
    </lineage>
</organism>
<dbReference type="EMBL" id="MIKF01000030">
    <property type="protein sequence ID" value="RTE82163.1"/>
    <property type="molecule type" value="Genomic_DNA"/>
</dbReference>
<evidence type="ECO:0000313" key="2">
    <source>
        <dbReference type="EMBL" id="RTE82163.1"/>
    </source>
</evidence>
<accession>A0A430M2G4</accession>